<sequence>MSSELVEKMSSIFAVASVIMGALLAFVGAAAWYFADRDSDNKKKALERYQTESKIQIAEANLKAQEAKERAALAELEMVRLQQEIKWRLVGNEFSKALEGRKTGEVQIVYAAEHSESYVFAESIYGEIAKTGWLLREMPKGVSLKDVSRTFMMQEAGLLFSNSISGLAITFASDELPGKIPFVEDTASNALLAAFHASGYKPLIISPHEEIRPPKGVIKIVIGPRH</sequence>
<comment type="caution">
    <text evidence="3">The sequence shown here is derived from an EMBL/GenBank/DDBJ whole genome shotgun (WGS) entry which is preliminary data.</text>
</comment>
<feature type="transmembrane region" description="Helical" evidence="2">
    <location>
        <begin position="12"/>
        <end position="35"/>
    </location>
</feature>
<keyword evidence="2" id="KW-1133">Transmembrane helix</keyword>
<evidence type="ECO:0000313" key="4">
    <source>
        <dbReference type="Proteomes" id="UP000534294"/>
    </source>
</evidence>
<protein>
    <submittedName>
        <fullName evidence="3">Uncharacterized protein</fullName>
    </submittedName>
</protein>
<evidence type="ECO:0000256" key="1">
    <source>
        <dbReference type="SAM" id="Coils"/>
    </source>
</evidence>
<reference evidence="3 4" key="1">
    <citation type="submission" date="2020-08" db="EMBL/GenBank/DDBJ databases">
        <title>Genomic Encyclopedia of Type Strains, Phase IV (KMG-IV): sequencing the most valuable type-strain genomes for metagenomic binning, comparative biology and taxonomic classification.</title>
        <authorList>
            <person name="Goeker M."/>
        </authorList>
    </citation>
    <scope>NUCLEOTIDE SEQUENCE [LARGE SCALE GENOMIC DNA]</scope>
    <source>
        <strain evidence="3 4">DSM 12251</strain>
    </source>
</reference>
<keyword evidence="4" id="KW-1185">Reference proteome</keyword>
<evidence type="ECO:0000256" key="2">
    <source>
        <dbReference type="SAM" id="Phobius"/>
    </source>
</evidence>
<keyword evidence="2" id="KW-0812">Transmembrane</keyword>
<proteinExistence type="predicted"/>
<accession>A0A7W8DSI3</accession>
<dbReference type="AlphaFoldDB" id="A0A7W8DSI3"/>
<keyword evidence="2" id="KW-0472">Membrane</keyword>
<feature type="coiled-coil region" evidence="1">
    <location>
        <begin position="48"/>
        <end position="84"/>
    </location>
</feature>
<keyword evidence="1" id="KW-0175">Coiled coil</keyword>
<dbReference type="Proteomes" id="UP000534294">
    <property type="component" value="Unassembled WGS sequence"/>
</dbReference>
<organism evidence="3 4">
    <name type="scientific">Prosthecobacter dejongeii</name>
    <dbReference type="NCBI Taxonomy" id="48465"/>
    <lineage>
        <taxon>Bacteria</taxon>
        <taxon>Pseudomonadati</taxon>
        <taxon>Verrucomicrobiota</taxon>
        <taxon>Verrucomicrobiia</taxon>
        <taxon>Verrucomicrobiales</taxon>
        <taxon>Verrucomicrobiaceae</taxon>
        <taxon>Prosthecobacter</taxon>
    </lineage>
</organism>
<name>A0A7W8DSI3_9BACT</name>
<dbReference type="EMBL" id="JACHIF010000013">
    <property type="protein sequence ID" value="MBB5040340.1"/>
    <property type="molecule type" value="Genomic_DNA"/>
</dbReference>
<gene>
    <name evidence="3" type="ORF">HNQ64_004624</name>
</gene>
<evidence type="ECO:0000313" key="3">
    <source>
        <dbReference type="EMBL" id="MBB5040340.1"/>
    </source>
</evidence>
<dbReference type="RefSeq" id="WP_184212881.1">
    <property type="nucleotide sequence ID" value="NZ_JACHIF010000013.1"/>
</dbReference>